<reference evidence="1 2" key="1">
    <citation type="submission" date="2019-02" db="EMBL/GenBank/DDBJ databases">
        <title>Deep-cultivation of Planctomycetes and their phenomic and genomic characterization uncovers novel biology.</title>
        <authorList>
            <person name="Wiegand S."/>
            <person name="Jogler M."/>
            <person name="Boedeker C."/>
            <person name="Pinto D."/>
            <person name="Vollmers J."/>
            <person name="Rivas-Marin E."/>
            <person name="Kohn T."/>
            <person name="Peeters S.H."/>
            <person name="Heuer A."/>
            <person name="Rast P."/>
            <person name="Oberbeckmann S."/>
            <person name="Bunk B."/>
            <person name="Jeske O."/>
            <person name="Meyerdierks A."/>
            <person name="Storesund J.E."/>
            <person name="Kallscheuer N."/>
            <person name="Luecker S."/>
            <person name="Lage O.M."/>
            <person name="Pohl T."/>
            <person name="Merkel B.J."/>
            <person name="Hornburger P."/>
            <person name="Mueller R.-W."/>
            <person name="Bruemmer F."/>
            <person name="Labrenz M."/>
            <person name="Spormann A.M."/>
            <person name="Op den Camp H."/>
            <person name="Overmann J."/>
            <person name="Amann R."/>
            <person name="Jetten M.S.M."/>
            <person name="Mascher T."/>
            <person name="Medema M.H."/>
            <person name="Devos D.P."/>
            <person name="Kaster A.-K."/>
            <person name="Ovreas L."/>
            <person name="Rohde M."/>
            <person name="Galperin M.Y."/>
            <person name="Jogler C."/>
        </authorList>
    </citation>
    <scope>NUCLEOTIDE SEQUENCE [LARGE SCALE GENOMIC DNA]</scope>
    <source>
        <strain evidence="1 2">HG15A2</strain>
    </source>
</reference>
<dbReference type="RefSeq" id="WP_145063399.1">
    <property type="nucleotide sequence ID" value="NZ_CP036263.1"/>
</dbReference>
<dbReference type="Proteomes" id="UP000319852">
    <property type="component" value="Chromosome"/>
</dbReference>
<name>A0A517N2E3_9BACT</name>
<sequence length="66" mass="6636">MNSIDPAVGAVLAAKQASQQQTIGYTLLAKSLQATEAQGQAALDLLDSAAALGKAHGKGSHFDSQA</sequence>
<dbReference type="EMBL" id="CP036263">
    <property type="protein sequence ID" value="QDT01306.1"/>
    <property type="molecule type" value="Genomic_DNA"/>
</dbReference>
<organism evidence="1 2">
    <name type="scientific">Adhaeretor mobilis</name>
    <dbReference type="NCBI Taxonomy" id="1930276"/>
    <lineage>
        <taxon>Bacteria</taxon>
        <taxon>Pseudomonadati</taxon>
        <taxon>Planctomycetota</taxon>
        <taxon>Planctomycetia</taxon>
        <taxon>Pirellulales</taxon>
        <taxon>Lacipirellulaceae</taxon>
        <taxon>Adhaeretor</taxon>
    </lineage>
</organism>
<gene>
    <name evidence="1" type="ORF">HG15A2_46480</name>
</gene>
<proteinExistence type="predicted"/>
<accession>A0A517N2E3</accession>
<evidence type="ECO:0008006" key="3">
    <source>
        <dbReference type="Google" id="ProtNLM"/>
    </source>
</evidence>
<dbReference type="KEGG" id="amob:HG15A2_46480"/>
<keyword evidence="2" id="KW-1185">Reference proteome</keyword>
<evidence type="ECO:0000313" key="1">
    <source>
        <dbReference type="EMBL" id="QDT01306.1"/>
    </source>
</evidence>
<protein>
    <recommendedName>
        <fullName evidence="3">Motility protein</fullName>
    </recommendedName>
</protein>
<dbReference type="AlphaFoldDB" id="A0A517N2E3"/>
<evidence type="ECO:0000313" key="2">
    <source>
        <dbReference type="Proteomes" id="UP000319852"/>
    </source>
</evidence>